<dbReference type="EMBL" id="JAHLFW010000055">
    <property type="protein sequence ID" value="MBU3837889.1"/>
    <property type="molecule type" value="Genomic_DNA"/>
</dbReference>
<dbReference type="SUPFAM" id="SSF56300">
    <property type="entry name" value="Metallo-dependent phosphatases"/>
    <property type="match status" value="1"/>
</dbReference>
<evidence type="ECO:0000313" key="5">
    <source>
        <dbReference type="Proteomes" id="UP000783796"/>
    </source>
</evidence>
<evidence type="ECO:0000259" key="2">
    <source>
        <dbReference type="Pfam" id="PF16370"/>
    </source>
</evidence>
<dbReference type="Pfam" id="PF00149">
    <property type="entry name" value="Metallophos"/>
    <property type="match status" value="1"/>
</dbReference>
<dbReference type="InterPro" id="IPR051918">
    <property type="entry name" value="STPP_CPPED1"/>
</dbReference>
<evidence type="ECO:0000259" key="3">
    <source>
        <dbReference type="Pfam" id="PF16371"/>
    </source>
</evidence>
<dbReference type="InterPro" id="IPR029052">
    <property type="entry name" value="Metallo-depent_PP-like"/>
</dbReference>
<feature type="domain" description="Calcineurin-like phosphoesterase N-terminal" evidence="3">
    <location>
        <begin position="153"/>
        <end position="230"/>
    </location>
</feature>
<dbReference type="Gene3D" id="3.60.21.10">
    <property type="match status" value="1"/>
</dbReference>
<dbReference type="Pfam" id="PF16370">
    <property type="entry name" value="MetallophosC"/>
    <property type="match status" value="1"/>
</dbReference>
<feature type="domain" description="Calcineurin-like phosphoesterase" evidence="1">
    <location>
        <begin position="240"/>
        <end position="447"/>
    </location>
</feature>
<sequence>MSKNYFLLKTLFLNSKSLLSCVKVVLLFFVLFINSGCGKSFTQIDDNFDISLELPSLIEVSLGDQYTFSDVNASSLIDTDNVLLESENGILYVCPVVSISSDSFTISLSENIEAGYYIIYIKRDNRKKQIGKTYISIVDGLDFEPDSETTVYGIVSSEKGPVEGVVVSDGFEVACTNSEGIYQLKSKKKLGYVFMSIPANYEALSDGILPQFYKKLKGSSDITERIDFSLKTVENQNSYKVFMFGDMHLANRTNDVKQFMDFIEDVNLYREQNKGEKMYAITLGDMTWDLYWYSNNYEFGEYLFTMNTYFKDLQVFHTIGNHDYDYKATSDIEAAGKFVDYVAPTYYSFNIGKIHYIVLDDIDCSNYDGTTSRNYEKKISSEQLDWLVKDLSYIDKSVPLVVIMHAQVFYPSESNGFKIDHDVTNTTQLFNILDGYKVNFVTGHTHYNYNVTPENTITGGRDIHEHNVGAVCGSWWWSGYLTEGIHLSPDGTPGGYSIWNVSDKDIEWIYKPTGHDVSYQFRSYDLNNVSFSLSDVPDMPSNVSSSVKNKFMQYVNAYPVNNDNNVLINIWNWNSRWKIIVTDEYGKKLPVEEVWAFDPLHIAAMTVKRFNSSTLSSVPNFITTQFPHFFKVNVENAEMDIRIEVQDEFGNTWTENMQRPKDFSIDNYRLAK</sequence>
<dbReference type="AlphaFoldDB" id="A0A948TBE2"/>
<comment type="caution">
    <text evidence="4">The sequence shown here is derived from an EMBL/GenBank/DDBJ whole genome shotgun (WGS) entry which is preliminary data.</text>
</comment>
<gene>
    <name evidence="4" type="ORF">H9777_06175</name>
</gene>
<organism evidence="4 5">
    <name type="scientific">Candidatus Phocaeicola faecigallinarum</name>
    <dbReference type="NCBI Taxonomy" id="2838732"/>
    <lineage>
        <taxon>Bacteria</taxon>
        <taxon>Pseudomonadati</taxon>
        <taxon>Bacteroidota</taxon>
        <taxon>Bacteroidia</taxon>
        <taxon>Bacteroidales</taxon>
        <taxon>Bacteroidaceae</taxon>
        <taxon>Phocaeicola</taxon>
    </lineage>
</organism>
<dbReference type="Pfam" id="PF16371">
    <property type="entry name" value="MetallophosN"/>
    <property type="match status" value="1"/>
</dbReference>
<dbReference type="Proteomes" id="UP000783796">
    <property type="component" value="Unassembled WGS sequence"/>
</dbReference>
<accession>A0A948TBE2</accession>
<reference evidence="4" key="1">
    <citation type="journal article" date="2021" name="PeerJ">
        <title>Extensive microbial diversity within the chicken gut microbiome revealed by metagenomics and culture.</title>
        <authorList>
            <person name="Gilroy R."/>
            <person name="Ravi A."/>
            <person name="Getino M."/>
            <person name="Pursley I."/>
            <person name="Horton D.L."/>
            <person name="Alikhan N.F."/>
            <person name="Baker D."/>
            <person name="Gharbi K."/>
            <person name="Hall N."/>
            <person name="Watson M."/>
            <person name="Adriaenssens E.M."/>
            <person name="Foster-Nyarko E."/>
            <person name="Jarju S."/>
            <person name="Secka A."/>
            <person name="Antonio M."/>
            <person name="Oren A."/>
            <person name="Chaudhuri R.R."/>
            <person name="La Ragione R."/>
            <person name="Hildebrand F."/>
            <person name="Pallen M.J."/>
        </authorList>
    </citation>
    <scope>NUCLEOTIDE SEQUENCE</scope>
    <source>
        <strain evidence="4">G4-2901</strain>
    </source>
</reference>
<dbReference type="InterPro" id="IPR004843">
    <property type="entry name" value="Calcineurin-like_PHP"/>
</dbReference>
<reference evidence="4" key="2">
    <citation type="submission" date="2021-04" db="EMBL/GenBank/DDBJ databases">
        <authorList>
            <person name="Gilroy R."/>
        </authorList>
    </citation>
    <scope>NUCLEOTIDE SEQUENCE</scope>
    <source>
        <strain evidence="4">G4-2901</strain>
    </source>
</reference>
<dbReference type="PANTHER" id="PTHR43143:SF1">
    <property type="entry name" value="SERINE_THREONINE-PROTEIN PHOSPHATASE CPPED1"/>
    <property type="match status" value="1"/>
</dbReference>
<dbReference type="InterPro" id="IPR032285">
    <property type="entry name" value="Metallophos_N"/>
</dbReference>
<feature type="domain" description="Calcineurin-like phosphoesterase C-terminal" evidence="2">
    <location>
        <begin position="465"/>
        <end position="652"/>
    </location>
</feature>
<protein>
    <submittedName>
        <fullName evidence="4">Calcineurin-like phosphoesterase family protein</fullName>
    </submittedName>
</protein>
<dbReference type="InterPro" id="IPR032288">
    <property type="entry name" value="Metallophos_C"/>
</dbReference>
<evidence type="ECO:0000313" key="4">
    <source>
        <dbReference type="EMBL" id="MBU3837889.1"/>
    </source>
</evidence>
<name>A0A948TBE2_9BACT</name>
<dbReference type="PANTHER" id="PTHR43143">
    <property type="entry name" value="METALLOPHOSPHOESTERASE, CALCINEURIN SUPERFAMILY"/>
    <property type="match status" value="1"/>
</dbReference>
<evidence type="ECO:0000259" key="1">
    <source>
        <dbReference type="Pfam" id="PF00149"/>
    </source>
</evidence>
<proteinExistence type="predicted"/>